<evidence type="ECO:0000313" key="1">
    <source>
        <dbReference type="EMBL" id="ABT16565.1"/>
    </source>
</evidence>
<organism evidence="1 2">
    <name type="scientific">Chlorovirus heliozoae</name>
    <dbReference type="NCBI Taxonomy" id="322019"/>
    <lineage>
        <taxon>Viruses</taxon>
        <taxon>Varidnaviria</taxon>
        <taxon>Bamfordvirae</taxon>
        <taxon>Nucleocytoviricota</taxon>
        <taxon>Megaviricetes</taxon>
        <taxon>Algavirales</taxon>
        <taxon>Phycodnaviridae</taxon>
        <taxon>Chlorovirus</taxon>
    </lineage>
</organism>
<dbReference type="GeneID" id="5470688"/>
<name>A7K941_9PHYC</name>
<dbReference type="RefSeq" id="YP_001426912.1">
    <property type="nucleotide sequence ID" value="NC_008724.1"/>
</dbReference>
<reference evidence="1 2" key="1">
    <citation type="submission" date="2006-09" db="EMBL/GenBank/DDBJ databases">
        <title>Sequence and annotation of the 288-kb ATCV-1 virus that infects an endosymbiotic Chlorella strain of the heliozoon Acanthocystis turfacea.</title>
        <authorList>
            <person name="Fitzgerald L.A."/>
            <person name="Graves M.V."/>
            <person name="Li X."/>
            <person name="Pfitzner A.J.P."/>
            <person name="Hartigan J."/>
            <person name="Van Etten J.L."/>
        </authorList>
    </citation>
    <scope>NUCLEOTIDE SEQUENCE [LARGE SCALE GENOMIC DNA]</scope>
    <source>
        <strain evidence="1 2">ATCV-1</strain>
    </source>
</reference>
<accession>A7K941</accession>
<dbReference type="KEGG" id="vg:5470688"/>
<dbReference type="EMBL" id="EF101928">
    <property type="protein sequence ID" value="ABT16565.1"/>
    <property type="molecule type" value="Genomic_DNA"/>
</dbReference>
<gene>
    <name evidence="1" type="primary">z431R</name>
    <name evidence="1" type="ORF">ATCV1_z431R</name>
</gene>
<dbReference type="Proteomes" id="UP000202420">
    <property type="component" value="Segment"/>
</dbReference>
<protein>
    <submittedName>
        <fullName evidence="1">Uncharacterized protein z431R</fullName>
    </submittedName>
</protein>
<proteinExistence type="predicted"/>
<keyword evidence="2" id="KW-1185">Reference proteome</keyword>
<sequence>MASALPGFSLVHKCKKSFHHRSHMVDLPRDQSKLSQTGRGLVQELGRVWELAWVSELGRVWGLARVWALVQVWELARVLMG</sequence>
<evidence type="ECO:0000313" key="2">
    <source>
        <dbReference type="Proteomes" id="UP000202420"/>
    </source>
</evidence>